<organism evidence="2 3">
    <name type="scientific">Diplocloster modestus</name>
    <dbReference type="NCBI Taxonomy" id="2850322"/>
    <lineage>
        <taxon>Bacteria</taxon>
        <taxon>Bacillati</taxon>
        <taxon>Bacillota</taxon>
        <taxon>Clostridia</taxon>
        <taxon>Lachnospirales</taxon>
        <taxon>Lachnospiraceae</taxon>
        <taxon>Diplocloster</taxon>
    </lineage>
</organism>
<dbReference type="InterPro" id="IPR016181">
    <property type="entry name" value="Acyl_CoA_acyltransferase"/>
</dbReference>
<proteinExistence type="predicted"/>
<reference evidence="2 3" key="1">
    <citation type="submission" date="2021-06" db="EMBL/GenBank/DDBJ databases">
        <title>Description of novel taxa of the family Lachnospiraceae.</title>
        <authorList>
            <person name="Chaplin A.V."/>
            <person name="Sokolova S.R."/>
            <person name="Pikina A.P."/>
            <person name="Korzhanova M."/>
            <person name="Belova V."/>
            <person name="Korostin D."/>
            <person name="Efimov B.A."/>
        </authorList>
    </citation>
    <scope>NUCLEOTIDE SEQUENCE [LARGE SCALE GENOMIC DNA]</scope>
    <source>
        <strain evidence="2 3">ASD4241</strain>
    </source>
</reference>
<dbReference type="PANTHER" id="PTHR43617">
    <property type="entry name" value="L-AMINO ACID N-ACETYLTRANSFERASE"/>
    <property type="match status" value="1"/>
</dbReference>
<accession>A0ABS6K0Y8</accession>
<sequence length="157" mass="18129">MNYIIREILEKEYSLLENFLYEAIFVPKGVPAPPRTIIEQPELQIYVTDFGKKKDDIGLVAEVGTKVVGAVWVRIMNDYGHIDDATPSFAISLYKEYRGWGIGTALMQEMLCILKRRGYQQVSLAVQKENYAVKLYKKVGFEIVDENEEEYIMVCYL</sequence>
<dbReference type="Gene3D" id="3.40.630.30">
    <property type="match status" value="1"/>
</dbReference>
<feature type="domain" description="N-acetyltransferase" evidence="1">
    <location>
        <begin position="3"/>
        <end position="157"/>
    </location>
</feature>
<comment type="caution">
    <text evidence="2">The sequence shown here is derived from an EMBL/GenBank/DDBJ whole genome shotgun (WGS) entry which is preliminary data.</text>
</comment>
<keyword evidence="3" id="KW-1185">Reference proteome</keyword>
<dbReference type="RefSeq" id="WP_158351494.1">
    <property type="nucleotide sequence ID" value="NZ_JAHQCX010000001.1"/>
</dbReference>
<dbReference type="InterPro" id="IPR050276">
    <property type="entry name" value="MshD_Acetyltransferase"/>
</dbReference>
<evidence type="ECO:0000259" key="1">
    <source>
        <dbReference type="PROSITE" id="PS51186"/>
    </source>
</evidence>
<dbReference type="Pfam" id="PF00583">
    <property type="entry name" value="Acetyltransf_1"/>
    <property type="match status" value="1"/>
</dbReference>
<dbReference type="EMBL" id="JAHQCX010000001">
    <property type="protein sequence ID" value="MBU9724513.1"/>
    <property type="molecule type" value="Genomic_DNA"/>
</dbReference>
<dbReference type="PROSITE" id="PS51186">
    <property type="entry name" value="GNAT"/>
    <property type="match status" value="1"/>
</dbReference>
<dbReference type="CDD" id="cd04301">
    <property type="entry name" value="NAT_SF"/>
    <property type="match status" value="1"/>
</dbReference>
<dbReference type="InterPro" id="IPR000182">
    <property type="entry name" value="GNAT_dom"/>
</dbReference>
<dbReference type="SUPFAM" id="SSF55729">
    <property type="entry name" value="Acyl-CoA N-acyltransferases (Nat)"/>
    <property type="match status" value="1"/>
</dbReference>
<evidence type="ECO:0000313" key="3">
    <source>
        <dbReference type="Proteomes" id="UP001314681"/>
    </source>
</evidence>
<evidence type="ECO:0000313" key="2">
    <source>
        <dbReference type="EMBL" id="MBU9724513.1"/>
    </source>
</evidence>
<protein>
    <submittedName>
        <fullName evidence="2">GNAT family N-acetyltransferase</fullName>
    </submittedName>
</protein>
<dbReference type="Proteomes" id="UP001314681">
    <property type="component" value="Unassembled WGS sequence"/>
</dbReference>
<gene>
    <name evidence="2" type="ORF">KTH90_00650</name>
</gene>
<name>A0ABS6K0Y8_9FIRM</name>